<dbReference type="OrthoDB" id="2349068at2759"/>
<evidence type="ECO:0000256" key="3">
    <source>
        <dbReference type="ARBA" id="ARBA00023002"/>
    </source>
</evidence>
<proteinExistence type="predicted"/>
<dbReference type="CDD" id="cd04730">
    <property type="entry name" value="NPD_like"/>
    <property type="match status" value="1"/>
</dbReference>
<name>A0A8H4N742_9PEZI</name>
<evidence type="ECO:0000313" key="6">
    <source>
        <dbReference type="Proteomes" id="UP000572817"/>
    </source>
</evidence>
<dbReference type="GO" id="GO:0051213">
    <property type="term" value="F:dioxygenase activity"/>
    <property type="evidence" value="ECO:0007669"/>
    <property type="project" value="UniProtKB-KW"/>
</dbReference>
<dbReference type="EMBL" id="WWBZ02000073">
    <property type="protein sequence ID" value="KAF4301839.1"/>
    <property type="molecule type" value="Genomic_DNA"/>
</dbReference>
<protein>
    <submittedName>
        <fullName evidence="5">2-nitropropane dioxygenase NPD</fullName>
    </submittedName>
</protein>
<dbReference type="Proteomes" id="UP000572817">
    <property type="component" value="Unassembled WGS sequence"/>
</dbReference>
<dbReference type="PANTHER" id="PTHR32332">
    <property type="entry name" value="2-NITROPROPANE DIOXYGENASE"/>
    <property type="match status" value="1"/>
</dbReference>
<keyword evidence="5" id="KW-0223">Dioxygenase</keyword>
<dbReference type="PANTHER" id="PTHR32332:SF34">
    <property type="entry name" value="2-NITROPROPANE DIOXYGENASE FAMILY, PUTATIVE-RELATED"/>
    <property type="match status" value="1"/>
</dbReference>
<evidence type="ECO:0000313" key="4">
    <source>
        <dbReference type="EMBL" id="KAF4301839.1"/>
    </source>
</evidence>
<dbReference type="SUPFAM" id="SSF51412">
    <property type="entry name" value="Inosine monophosphate dehydrogenase (IMPDH)"/>
    <property type="match status" value="1"/>
</dbReference>
<reference evidence="5 6" key="1">
    <citation type="submission" date="2020-04" db="EMBL/GenBank/DDBJ databases">
        <title>Genome Assembly and Annotation of Botryosphaeria dothidea sdau 11-99, a Latent Pathogen of Apple Fruit Ring Rot in China.</title>
        <authorList>
            <person name="Yu C."/>
            <person name="Diao Y."/>
            <person name="Lu Q."/>
            <person name="Zhao J."/>
            <person name="Cui S."/>
            <person name="Peng C."/>
            <person name="He B."/>
            <person name="Liu H."/>
        </authorList>
    </citation>
    <scope>NUCLEOTIDE SEQUENCE [LARGE SCALE GENOMIC DNA]</scope>
    <source>
        <strain evidence="6">sdau11-99</strain>
        <strain evidence="5">Sdau11-99</strain>
    </source>
</reference>
<dbReference type="InterPro" id="IPR004136">
    <property type="entry name" value="NMO"/>
</dbReference>
<sequence length="344" mass="35865">MASKLQEKYPWTQSPLIINGPMGGFAGPELAASVTNAGGLGFIAGGYDLSQLSGQLTKFRSLTSKDGGAVLPVGVGFLCFGCSVDEAVPLVREQRPAVAWLFASKELSDYAAWAQRIREASPDTAIWVQTGSVTAALEIARTAKPDVLVMQGLDAGGHGLEKGASIISLLPEAADVLRKAGFGAISLVAAGGIAESRGAAASLALGAAGVVLGTRFLASSEVEHPGYRAAILGAQDGGQVTTRSKIFDEARAEGNNWPGLYDGRGLVNKTYEDFTAGKSIEEIRKLHVEAQKGKDAGFSDKDKRVTVWAGTGVGLVREVLPAGKIVEQVREGAQQILGSWQSRA</sequence>
<dbReference type="AlphaFoldDB" id="A0A8H4N742"/>
<keyword evidence="2" id="KW-0288">FMN</keyword>
<evidence type="ECO:0000313" key="5">
    <source>
        <dbReference type="EMBL" id="KAF4305172.1"/>
    </source>
</evidence>
<evidence type="ECO:0000256" key="1">
    <source>
        <dbReference type="ARBA" id="ARBA00022630"/>
    </source>
</evidence>
<dbReference type="Pfam" id="PF03060">
    <property type="entry name" value="NMO"/>
    <property type="match status" value="2"/>
</dbReference>
<keyword evidence="3" id="KW-0560">Oxidoreductase</keyword>
<dbReference type="Gene3D" id="3.20.20.70">
    <property type="entry name" value="Aldolase class I"/>
    <property type="match status" value="1"/>
</dbReference>
<gene>
    <name evidence="5" type="ORF">GTA08_BOTSDO06273</name>
    <name evidence="4" type="ORF">GTA08_BOTSDO10226</name>
</gene>
<keyword evidence="6" id="KW-1185">Reference proteome</keyword>
<comment type="caution">
    <text evidence="5">The sequence shown here is derived from an EMBL/GenBank/DDBJ whole genome shotgun (WGS) entry which is preliminary data.</text>
</comment>
<organism evidence="5 6">
    <name type="scientific">Botryosphaeria dothidea</name>
    <dbReference type="NCBI Taxonomy" id="55169"/>
    <lineage>
        <taxon>Eukaryota</taxon>
        <taxon>Fungi</taxon>
        <taxon>Dikarya</taxon>
        <taxon>Ascomycota</taxon>
        <taxon>Pezizomycotina</taxon>
        <taxon>Dothideomycetes</taxon>
        <taxon>Dothideomycetes incertae sedis</taxon>
        <taxon>Botryosphaeriales</taxon>
        <taxon>Botryosphaeriaceae</taxon>
        <taxon>Botryosphaeria</taxon>
    </lineage>
</organism>
<dbReference type="GO" id="GO:0018580">
    <property type="term" value="F:nitronate monooxygenase activity"/>
    <property type="evidence" value="ECO:0007669"/>
    <property type="project" value="InterPro"/>
</dbReference>
<dbReference type="EMBL" id="WWBZ02000040">
    <property type="protein sequence ID" value="KAF4305172.1"/>
    <property type="molecule type" value="Genomic_DNA"/>
</dbReference>
<evidence type="ECO:0000256" key="2">
    <source>
        <dbReference type="ARBA" id="ARBA00022643"/>
    </source>
</evidence>
<keyword evidence="1" id="KW-0285">Flavoprotein</keyword>
<dbReference type="InterPro" id="IPR013785">
    <property type="entry name" value="Aldolase_TIM"/>
</dbReference>
<accession>A0A8H4N742</accession>